<dbReference type="Pfam" id="PF00919">
    <property type="entry name" value="UPF0004"/>
    <property type="match status" value="1"/>
</dbReference>
<evidence type="ECO:0000313" key="12">
    <source>
        <dbReference type="EMBL" id="GAA4239458.1"/>
    </source>
</evidence>
<dbReference type="CDD" id="cd01335">
    <property type="entry name" value="Radical_SAM"/>
    <property type="match status" value="1"/>
</dbReference>
<evidence type="ECO:0000256" key="7">
    <source>
        <dbReference type="ARBA" id="ARBA00023014"/>
    </source>
</evidence>
<evidence type="ECO:0000256" key="5">
    <source>
        <dbReference type="ARBA" id="ARBA00022723"/>
    </source>
</evidence>
<dbReference type="NCBIfam" id="TIGR00089">
    <property type="entry name" value="MiaB/RimO family radical SAM methylthiotransferase"/>
    <property type="match status" value="1"/>
</dbReference>
<keyword evidence="4 8" id="KW-0949">S-adenosyl-L-methionine</keyword>
<dbReference type="InterPro" id="IPR005839">
    <property type="entry name" value="Methylthiotransferase"/>
</dbReference>
<dbReference type="SFLD" id="SFLDG01082">
    <property type="entry name" value="B12-binding_domain_containing"/>
    <property type="match status" value="1"/>
</dbReference>
<feature type="binding site" evidence="8">
    <location>
        <position position="155"/>
    </location>
    <ligand>
        <name>[4Fe-4S] cluster</name>
        <dbReference type="ChEBI" id="CHEBI:49883"/>
        <label>2</label>
        <note>4Fe-4S-S-AdoMet</note>
    </ligand>
</feature>
<dbReference type="Proteomes" id="UP001501496">
    <property type="component" value="Unassembled WGS sequence"/>
</dbReference>
<feature type="domain" description="MTTase N-terminal" evidence="10">
    <location>
        <begin position="9"/>
        <end position="124"/>
    </location>
</feature>
<dbReference type="NCBIfam" id="TIGR01125">
    <property type="entry name" value="30S ribosomal protein S12 methylthiotransferase RimO"/>
    <property type="match status" value="1"/>
</dbReference>
<evidence type="ECO:0000259" key="11">
    <source>
        <dbReference type="PROSITE" id="PS51918"/>
    </source>
</evidence>
<dbReference type="PROSITE" id="PS50926">
    <property type="entry name" value="TRAM"/>
    <property type="match status" value="1"/>
</dbReference>
<dbReference type="Gene3D" id="2.40.50.140">
    <property type="entry name" value="Nucleic acid-binding proteins"/>
    <property type="match status" value="1"/>
</dbReference>
<keyword evidence="5 8" id="KW-0479">Metal-binding</keyword>
<dbReference type="InterPro" id="IPR058240">
    <property type="entry name" value="rSAM_sf"/>
</dbReference>
<dbReference type="SFLD" id="SFLDF00274">
    <property type="entry name" value="ribosomal_protein_S12_methylth"/>
    <property type="match status" value="1"/>
</dbReference>
<keyword evidence="12" id="KW-0689">Ribosomal protein</keyword>
<dbReference type="RefSeq" id="WP_344789550.1">
    <property type="nucleotide sequence ID" value="NZ_BAABCA010000008.1"/>
</dbReference>
<evidence type="ECO:0000256" key="2">
    <source>
        <dbReference type="ARBA" id="ARBA00022490"/>
    </source>
</evidence>
<evidence type="ECO:0000256" key="3">
    <source>
        <dbReference type="ARBA" id="ARBA00022679"/>
    </source>
</evidence>
<dbReference type="GO" id="GO:0005840">
    <property type="term" value="C:ribosome"/>
    <property type="evidence" value="ECO:0007669"/>
    <property type="project" value="UniProtKB-KW"/>
</dbReference>
<dbReference type="SFLD" id="SFLDS00029">
    <property type="entry name" value="Radical_SAM"/>
    <property type="match status" value="1"/>
</dbReference>
<comment type="cofactor">
    <cofactor evidence="8">
        <name>[4Fe-4S] cluster</name>
        <dbReference type="ChEBI" id="CHEBI:49883"/>
    </cofactor>
    <text evidence="8">Binds 2 [4Fe-4S] clusters. One cluster is coordinated with 3 cysteines and an exchangeable S-adenosyl-L-methionine.</text>
</comment>
<dbReference type="InterPro" id="IPR006638">
    <property type="entry name" value="Elp3/MiaA/NifB-like_rSAM"/>
</dbReference>
<feature type="binding site" evidence="8">
    <location>
        <position position="18"/>
    </location>
    <ligand>
        <name>[4Fe-4S] cluster</name>
        <dbReference type="ChEBI" id="CHEBI:49883"/>
        <label>1</label>
    </ligand>
</feature>
<dbReference type="PROSITE" id="PS51918">
    <property type="entry name" value="RADICAL_SAM"/>
    <property type="match status" value="1"/>
</dbReference>
<name>A0ABP8CHR5_9FLAO</name>
<keyword evidence="7 8" id="KW-0411">Iron-sulfur</keyword>
<dbReference type="InterPro" id="IPR013848">
    <property type="entry name" value="Methylthiotransferase_N"/>
</dbReference>
<protein>
    <recommendedName>
        <fullName evidence="8">Ribosomal protein uS12 methylthiotransferase RimO</fullName>
        <shortName evidence="8">uS12 MTTase</shortName>
        <shortName evidence="8">uS12 methylthiotransferase</shortName>
        <ecNumber evidence="8">2.8.4.4</ecNumber>
    </recommendedName>
    <alternativeName>
        <fullName evidence="8">Ribosomal protein uS12 (aspartate-C(3))-methylthiotransferase</fullName>
    </alternativeName>
    <alternativeName>
        <fullName evidence="8">Ribosome maturation factor RimO</fullName>
    </alternativeName>
</protein>
<dbReference type="Pfam" id="PF04055">
    <property type="entry name" value="Radical_SAM"/>
    <property type="match status" value="1"/>
</dbReference>
<evidence type="ECO:0000256" key="1">
    <source>
        <dbReference type="ARBA" id="ARBA00022485"/>
    </source>
</evidence>
<evidence type="ECO:0000256" key="6">
    <source>
        <dbReference type="ARBA" id="ARBA00023004"/>
    </source>
</evidence>
<organism evidence="12 13">
    <name type="scientific">Postechiella marina</name>
    <dbReference type="NCBI Taxonomy" id="943941"/>
    <lineage>
        <taxon>Bacteria</taxon>
        <taxon>Pseudomonadati</taxon>
        <taxon>Bacteroidota</taxon>
        <taxon>Flavobacteriia</taxon>
        <taxon>Flavobacteriales</taxon>
        <taxon>Flavobacteriaceae</taxon>
        <taxon>Postechiella</taxon>
    </lineage>
</organism>
<feature type="domain" description="TRAM" evidence="9">
    <location>
        <begin position="367"/>
        <end position="434"/>
    </location>
</feature>
<dbReference type="PROSITE" id="PS51449">
    <property type="entry name" value="MTTASE_N"/>
    <property type="match status" value="1"/>
</dbReference>
<dbReference type="InterPro" id="IPR002792">
    <property type="entry name" value="TRAM_dom"/>
</dbReference>
<dbReference type="Gene3D" id="3.40.50.12160">
    <property type="entry name" value="Methylthiotransferase, N-terminal domain"/>
    <property type="match status" value="1"/>
</dbReference>
<keyword evidence="3 8" id="KW-0808">Transferase</keyword>
<feature type="domain" description="Radical SAM core" evidence="11">
    <location>
        <begin position="134"/>
        <end position="365"/>
    </location>
</feature>
<comment type="function">
    <text evidence="8">Catalyzes the methylthiolation of an aspartic acid residue of ribosomal protein uS12.</text>
</comment>
<dbReference type="InterPro" id="IPR012340">
    <property type="entry name" value="NA-bd_OB-fold"/>
</dbReference>
<sequence length="434" mass="49489">MRTKTLKKNKINVVTLGCSKNVYDSEVLMGQLKANGKEVAHEEDGNIVVINTCGFINNAKEESVNTILEYVQKKEGGEVDKVFVTGCLSERYKPDLVKEIPDVDQYFGTTELPGLLKALGADYKHELIGERLTTTPKNYAYLKIAEGCDRPCSFCAIPLMRGKHKSTPIEEIIIEAEKLAAKGVKELILIAQDLTYYGLDLYKKRNLAELLEALVKVEGIEWIRLHYAFPTGFPMDVLDVMNREPKVCNYLDIPLQHISDSILKSMRRGTTKEKTTKLLKEFRAAVPEMTIRTTLIVGYPGETEEDYQTLKQWVKDMRFERLGCFTYSHEENTHAFNLEDDVPQEVKQDRANEIMEIQSQISWELNQAKIGYTYKVVIDRKEGNFFIGRTEFDSPDVDNEVLIDATKTYLKTGEFATVKVIEAEDFDLYAEVVN</sequence>
<dbReference type="Pfam" id="PF18693">
    <property type="entry name" value="TRAM_2"/>
    <property type="match status" value="1"/>
</dbReference>
<accession>A0ABP8CHR5</accession>
<feature type="binding site" evidence="8">
    <location>
        <position position="148"/>
    </location>
    <ligand>
        <name>[4Fe-4S] cluster</name>
        <dbReference type="ChEBI" id="CHEBI:49883"/>
        <label>2</label>
        <note>4Fe-4S-S-AdoMet</note>
    </ligand>
</feature>
<feature type="binding site" evidence="8">
    <location>
        <position position="152"/>
    </location>
    <ligand>
        <name>[4Fe-4S] cluster</name>
        <dbReference type="ChEBI" id="CHEBI:49883"/>
        <label>2</label>
        <note>4Fe-4S-S-AdoMet</note>
    </ligand>
</feature>
<comment type="subcellular location">
    <subcellularLocation>
        <location evidence="8">Cytoplasm</location>
    </subcellularLocation>
</comment>
<dbReference type="PANTHER" id="PTHR43837:SF1">
    <property type="entry name" value="RIBOSOMAL PROTEIN US12 METHYLTHIOTRANSFERASE RIMO"/>
    <property type="match status" value="1"/>
</dbReference>
<dbReference type="Gene3D" id="3.80.30.20">
    <property type="entry name" value="tm_1862 like domain"/>
    <property type="match status" value="1"/>
</dbReference>
<dbReference type="SMART" id="SM00729">
    <property type="entry name" value="Elp3"/>
    <property type="match status" value="1"/>
</dbReference>
<dbReference type="InterPro" id="IPR038135">
    <property type="entry name" value="Methylthiotransferase_N_sf"/>
</dbReference>
<comment type="catalytic activity">
    <reaction evidence="8">
        <text>L-aspartate(89)-[ribosomal protein uS12]-hydrogen + (sulfur carrier)-SH + AH2 + 2 S-adenosyl-L-methionine = 3-methylsulfanyl-L-aspartate(89)-[ribosomal protein uS12]-hydrogen + (sulfur carrier)-H + 5'-deoxyadenosine + L-methionine + A + S-adenosyl-L-homocysteine + 2 H(+)</text>
        <dbReference type="Rhea" id="RHEA:37087"/>
        <dbReference type="Rhea" id="RHEA-COMP:10460"/>
        <dbReference type="Rhea" id="RHEA-COMP:10461"/>
        <dbReference type="Rhea" id="RHEA-COMP:14737"/>
        <dbReference type="Rhea" id="RHEA-COMP:14739"/>
        <dbReference type="ChEBI" id="CHEBI:13193"/>
        <dbReference type="ChEBI" id="CHEBI:15378"/>
        <dbReference type="ChEBI" id="CHEBI:17319"/>
        <dbReference type="ChEBI" id="CHEBI:17499"/>
        <dbReference type="ChEBI" id="CHEBI:29917"/>
        <dbReference type="ChEBI" id="CHEBI:29961"/>
        <dbReference type="ChEBI" id="CHEBI:57844"/>
        <dbReference type="ChEBI" id="CHEBI:57856"/>
        <dbReference type="ChEBI" id="CHEBI:59789"/>
        <dbReference type="ChEBI" id="CHEBI:64428"/>
        <dbReference type="ChEBI" id="CHEBI:73599"/>
        <dbReference type="EC" id="2.8.4.4"/>
    </reaction>
</comment>
<evidence type="ECO:0000256" key="8">
    <source>
        <dbReference type="HAMAP-Rule" id="MF_01865"/>
    </source>
</evidence>
<gene>
    <name evidence="8 12" type="primary">rimO</name>
    <name evidence="12" type="ORF">GCM10022291_33840</name>
</gene>
<keyword evidence="1 8" id="KW-0004">4Fe-4S</keyword>
<dbReference type="InterPro" id="IPR005840">
    <property type="entry name" value="Ribosomal_uS12_MeSTrfase_RimO"/>
</dbReference>
<dbReference type="InterPro" id="IPR007197">
    <property type="entry name" value="rSAM"/>
</dbReference>
<evidence type="ECO:0000259" key="10">
    <source>
        <dbReference type="PROSITE" id="PS51449"/>
    </source>
</evidence>
<dbReference type="HAMAP" id="MF_01865">
    <property type="entry name" value="MTTase_RimO"/>
    <property type="match status" value="1"/>
</dbReference>
<dbReference type="InterPro" id="IPR023404">
    <property type="entry name" value="rSAM_horseshoe"/>
</dbReference>
<keyword evidence="13" id="KW-1185">Reference proteome</keyword>
<keyword evidence="12" id="KW-0687">Ribonucleoprotein</keyword>
<dbReference type="EMBL" id="BAABCA010000008">
    <property type="protein sequence ID" value="GAA4239458.1"/>
    <property type="molecule type" value="Genomic_DNA"/>
</dbReference>
<dbReference type="SUPFAM" id="SSF102114">
    <property type="entry name" value="Radical SAM enzymes"/>
    <property type="match status" value="1"/>
</dbReference>
<dbReference type="PROSITE" id="PS01278">
    <property type="entry name" value="MTTASE_RADICAL"/>
    <property type="match status" value="1"/>
</dbReference>
<dbReference type="SFLD" id="SFLDG01061">
    <property type="entry name" value="methylthiotransferase"/>
    <property type="match status" value="1"/>
</dbReference>
<feature type="binding site" evidence="8">
    <location>
        <position position="53"/>
    </location>
    <ligand>
        <name>[4Fe-4S] cluster</name>
        <dbReference type="ChEBI" id="CHEBI:49883"/>
        <label>1</label>
    </ligand>
</feature>
<comment type="similarity">
    <text evidence="8">Belongs to the methylthiotransferase family. RimO subfamily.</text>
</comment>
<dbReference type="PANTHER" id="PTHR43837">
    <property type="entry name" value="RIBOSOMAL PROTEIN S12 METHYLTHIOTRANSFERASE RIMO"/>
    <property type="match status" value="1"/>
</dbReference>
<proteinExistence type="inferred from homology"/>
<dbReference type="EC" id="2.8.4.4" evidence="8"/>
<evidence type="ECO:0000256" key="4">
    <source>
        <dbReference type="ARBA" id="ARBA00022691"/>
    </source>
</evidence>
<keyword evidence="6 8" id="KW-0408">Iron</keyword>
<reference evidence="13" key="1">
    <citation type="journal article" date="2019" name="Int. J. Syst. Evol. Microbiol.">
        <title>The Global Catalogue of Microorganisms (GCM) 10K type strain sequencing project: providing services to taxonomists for standard genome sequencing and annotation.</title>
        <authorList>
            <consortium name="The Broad Institute Genomics Platform"/>
            <consortium name="The Broad Institute Genome Sequencing Center for Infectious Disease"/>
            <person name="Wu L."/>
            <person name="Ma J."/>
        </authorList>
    </citation>
    <scope>NUCLEOTIDE SEQUENCE [LARGE SCALE GENOMIC DNA]</scope>
    <source>
        <strain evidence="13">JCM 17630</strain>
    </source>
</reference>
<evidence type="ECO:0000313" key="13">
    <source>
        <dbReference type="Proteomes" id="UP001501496"/>
    </source>
</evidence>
<feature type="binding site" evidence="8">
    <location>
        <position position="87"/>
    </location>
    <ligand>
        <name>[4Fe-4S] cluster</name>
        <dbReference type="ChEBI" id="CHEBI:49883"/>
        <label>1</label>
    </ligand>
</feature>
<evidence type="ECO:0000259" key="9">
    <source>
        <dbReference type="PROSITE" id="PS50926"/>
    </source>
</evidence>
<dbReference type="InterPro" id="IPR020612">
    <property type="entry name" value="Methylthiotransferase_CS"/>
</dbReference>
<comment type="caution">
    <text evidence="12">The sequence shown here is derived from an EMBL/GenBank/DDBJ whole genome shotgun (WGS) entry which is preliminary data.</text>
</comment>
<keyword evidence="2 8" id="KW-0963">Cytoplasm</keyword>